<dbReference type="Proteomes" id="UP000315628">
    <property type="component" value="Unassembled WGS sequence"/>
</dbReference>
<dbReference type="Gene3D" id="3.40.50.10490">
    <property type="entry name" value="Glucose-6-phosphate isomerase like protein, domain 1"/>
    <property type="match status" value="1"/>
</dbReference>
<dbReference type="GO" id="GO:0003735">
    <property type="term" value="F:structural constituent of ribosome"/>
    <property type="evidence" value="ECO:0007669"/>
    <property type="project" value="InterPro"/>
</dbReference>
<dbReference type="RefSeq" id="WP_144857231.1">
    <property type="nucleotide sequence ID" value="NZ_BAAAYT010000005.1"/>
</dbReference>
<dbReference type="InterPro" id="IPR005706">
    <property type="entry name" value="Ribosomal_uS2_bac/mit/plastid"/>
</dbReference>
<dbReference type="Pfam" id="PF00318">
    <property type="entry name" value="Ribosomal_S2"/>
    <property type="match status" value="1"/>
</dbReference>
<comment type="similarity">
    <text evidence="1 5">Belongs to the universal ribosomal protein uS2 family.</text>
</comment>
<feature type="compositionally biased region" description="Low complexity" evidence="6">
    <location>
        <begin position="261"/>
        <end position="327"/>
    </location>
</feature>
<accession>A0A560W9X3</accession>
<feature type="region of interest" description="Disordered" evidence="6">
    <location>
        <begin position="261"/>
        <end position="333"/>
    </location>
</feature>
<evidence type="ECO:0000256" key="6">
    <source>
        <dbReference type="SAM" id="MobiDB-lite"/>
    </source>
</evidence>
<gene>
    <name evidence="5" type="primary">rpsB</name>
    <name evidence="7" type="ORF">FB557_1759</name>
</gene>
<evidence type="ECO:0000256" key="2">
    <source>
        <dbReference type="ARBA" id="ARBA00022980"/>
    </source>
</evidence>
<evidence type="ECO:0000256" key="1">
    <source>
        <dbReference type="ARBA" id="ARBA00006242"/>
    </source>
</evidence>
<sequence>MAVVTIRQLLESGVHFGHQTRRWNPKMKRFIMTERNGIYIIDLQQSLTYINDAYEFVKQTVAHGGTILFVGTKKQAQEAIAEQATRVGMPYVNHRWLGGMLTNFQTISKRLTRLKELEEIDFDTVAGSGYTKKELLLLQREKDKLEKTLGGIRSMTKVPSAVWVVDTKKEHLAVDEARKLGLPVIAILDTNCDPDEVDYKIPGNDDAIRSVALLTRVVADAVADGLLSRSGGNQGATEGGAEAEPMAEWERELLEGDAAQTAEQVAPAAGETAASSAEEGQAAEAAATEAAAADATPADTTQTAAPEAGASPEATEATKATEATEAADSTPQA</sequence>
<dbReference type="HAMAP" id="MF_00291_B">
    <property type="entry name" value="Ribosomal_uS2_B"/>
    <property type="match status" value="1"/>
</dbReference>
<dbReference type="GO" id="GO:0022627">
    <property type="term" value="C:cytosolic small ribosomal subunit"/>
    <property type="evidence" value="ECO:0007669"/>
    <property type="project" value="TreeGrafter"/>
</dbReference>
<proteinExistence type="inferred from homology"/>
<dbReference type="PANTHER" id="PTHR12534">
    <property type="entry name" value="30S RIBOSOMAL PROTEIN S2 PROKARYOTIC AND ORGANELLAR"/>
    <property type="match status" value="1"/>
</dbReference>
<dbReference type="PANTHER" id="PTHR12534:SF0">
    <property type="entry name" value="SMALL RIBOSOMAL SUBUNIT PROTEIN US2M"/>
    <property type="match status" value="1"/>
</dbReference>
<evidence type="ECO:0000313" key="8">
    <source>
        <dbReference type="Proteomes" id="UP000315628"/>
    </source>
</evidence>
<evidence type="ECO:0000256" key="4">
    <source>
        <dbReference type="ARBA" id="ARBA00035256"/>
    </source>
</evidence>
<dbReference type="SUPFAM" id="SSF52313">
    <property type="entry name" value="Ribosomal protein S2"/>
    <property type="match status" value="1"/>
</dbReference>
<keyword evidence="8" id="KW-1185">Reference proteome</keyword>
<organism evidence="7 8">
    <name type="scientific">Marihabitans asiaticum</name>
    <dbReference type="NCBI Taxonomy" id="415218"/>
    <lineage>
        <taxon>Bacteria</taxon>
        <taxon>Bacillati</taxon>
        <taxon>Actinomycetota</taxon>
        <taxon>Actinomycetes</taxon>
        <taxon>Micrococcales</taxon>
        <taxon>Intrasporangiaceae</taxon>
        <taxon>Marihabitans</taxon>
    </lineage>
</organism>
<dbReference type="PRINTS" id="PR00395">
    <property type="entry name" value="RIBOSOMALS2"/>
</dbReference>
<comment type="caution">
    <text evidence="7">The sequence shown here is derived from an EMBL/GenBank/DDBJ whole genome shotgun (WGS) entry which is preliminary data.</text>
</comment>
<dbReference type="CDD" id="cd01425">
    <property type="entry name" value="RPS2"/>
    <property type="match status" value="1"/>
</dbReference>
<keyword evidence="2 5" id="KW-0689">Ribosomal protein</keyword>
<evidence type="ECO:0000256" key="3">
    <source>
        <dbReference type="ARBA" id="ARBA00023274"/>
    </source>
</evidence>
<dbReference type="OrthoDB" id="9808036at2"/>
<dbReference type="NCBIfam" id="TIGR01011">
    <property type="entry name" value="rpsB_bact"/>
    <property type="match status" value="1"/>
</dbReference>
<dbReference type="PROSITE" id="PS00962">
    <property type="entry name" value="RIBOSOMAL_S2_1"/>
    <property type="match status" value="1"/>
</dbReference>
<dbReference type="FunFam" id="1.10.287.610:FF:000001">
    <property type="entry name" value="30S ribosomal protein S2"/>
    <property type="match status" value="1"/>
</dbReference>
<dbReference type="Gene3D" id="1.10.287.610">
    <property type="entry name" value="Helix hairpin bin"/>
    <property type="match status" value="1"/>
</dbReference>
<dbReference type="EMBL" id="VIUW01000003">
    <property type="protein sequence ID" value="TWD14350.1"/>
    <property type="molecule type" value="Genomic_DNA"/>
</dbReference>
<name>A0A560W9X3_9MICO</name>
<reference evidence="7 8" key="1">
    <citation type="submission" date="2019-06" db="EMBL/GenBank/DDBJ databases">
        <title>Sequencing the genomes of 1000 actinobacteria strains.</title>
        <authorList>
            <person name="Klenk H.-P."/>
        </authorList>
    </citation>
    <scope>NUCLEOTIDE SEQUENCE [LARGE SCALE GENOMIC DNA]</scope>
    <source>
        <strain evidence="7 8">DSM 18935</strain>
    </source>
</reference>
<dbReference type="InterPro" id="IPR023591">
    <property type="entry name" value="Ribosomal_uS2_flav_dom_sf"/>
</dbReference>
<dbReference type="GO" id="GO:0006412">
    <property type="term" value="P:translation"/>
    <property type="evidence" value="ECO:0007669"/>
    <property type="project" value="UniProtKB-UniRule"/>
</dbReference>
<protein>
    <recommendedName>
        <fullName evidence="4 5">Small ribosomal subunit protein uS2</fullName>
    </recommendedName>
</protein>
<dbReference type="InterPro" id="IPR001865">
    <property type="entry name" value="Ribosomal_uS2"/>
</dbReference>
<evidence type="ECO:0000313" key="7">
    <source>
        <dbReference type="EMBL" id="TWD14350.1"/>
    </source>
</evidence>
<dbReference type="InterPro" id="IPR018130">
    <property type="entry name" value="Ribosomal_uS2_CS"/>
</dbReference>
<evidence type="ECO:0000256" key="5">
    <source>
        <dbReference type="HAMAP-Rule" id="MF_00291"/>
    </source>
</evidence>
<dbReference type="AlphaFoldDB" id="A0A560W9X3"/>
<keyword evidence="3 5" id="KW-0687">Ribonucleoprotein</keyword>